<feature type="binding site" evidence="15">
    <location>
        <begin position="106"/>
        <end position="108"/>
    </location>
    <ligand>
        <name>substrate</name>
    </ligand>
</feature>
<dbReference type="SUPFAM" id="SSF53697">
    <property type="entry name" value="SIS domain"/>
    <property type="match status" value="1"/>
</dbReference>
<evidence type="ECO:0000256" key="15">
    <source>
        <dbReference type="HAMAP-Rule" id="MF_00067"/>
    </source>
</evidence>
<comment type="caution">
    <text evidence="17">The sequence shown here is derived from an EMBL/GenBank/DDBJ whole genome shotgun (WGS) entry which is preliminary data.</text>
</comment>
<feature type="domain" description="SIS" evidence="16">
    <location>
        <begin position="91"/>
        <end position="246"/>
    </location>
</feature>
<comment type="cofactor">
    <cofactor evidence="15">
        <name>Zn(2+)</name>
        <dbReference type="ChEBI" id="CHEBI:29105"/>
    </cofactor>
    <text evidence="15">Binds 1 zinc ion per subunit.</text>
</comment>
<dbReference type="CDD" id="cd05006">
    <property type="entry name" value="SIS_GmhA"/>
    <property type="match status" value="1"/>
</dbReference>
<comment type="subunit">
    <text evidence="6 15">Homotetramer.</text>
</comment>
<dbReference type="GO" id="GO:0005737">
    <property type="term" value="C:cytoplasm"/>
    <property type="evidence" value="ECO:0007669"/>
    <property type="project" value="UniProtKB-SubCell"/>
</dbReference>
<dbReference type="EC" id="5.3.1.28" evidence="7 15"/>
<dbReference type="NCBIfam" id="TIGR00441">
    <property type="entry name" value="gmhA"/>
    <property type="match status" value="1"/>
</dbReference>
<evidence type="ECO:0000256" key="9">
    <source>
        <dbReference type="ARBA" id="ARBA00022723"/>
    </source>
</evidence>
<dbReference type="GO" id="GO:0009244">
    <property type="term" value="P:lipopolysaccharide core region biosynthetic process"/>
    <property type="evidence" value="ECO:0007669"/>
    <property type="project" value="UniProtKB-UniPathway"/>
</dbReference>
<keyword evidence="11 15" id="KW-0413">Isomerase</keyword>
<dbReference type="Gene3D" id="3.40.50.10490">
    <property type="entry name" value="Glucose-6-phosphate isomerase like protein, domain 1"/>
    <property type="match status" value="1"/>
</dbReference>
<dbReference type="InterPro" id="IPR046348">
    <property type="entry name" value="SIS_dom_sf"/>
</dbReference>
<dbReference type="Proteomes" id="UP000017944">
    <property type="component" value="Unassembled WGS sequence"/>
</dbReference>
<comment type="pathway">
    <text evidence="15">Carbohydrate biosynthesis; D-glycero-D-manno-heptose 7-phosphate biosynthesis; D-glycero-alpha-D-manno-heptose 7-phosphate and D-glycero-beta-D-manno-heptose 7-phosphate from sedoheptulose 7-phosphate: step 1/1.</text>
</comment>
<dbReference type="PANTHER" id="PTHR30390">
    <property type="entry name" value="SEDOHEPTULOSE 7-PHOSPHATE ISOMERASE / DNAA INITIATOR-ASSOCIATING FACTOR FOR REPLICATION INITIATION"/>
    <property type="match status" value="1"/>
</dbReference>
<evidence type="ECO:0000256" key="13">
    <source>
        <dbReference type="ARBA" id="ARBA00072588"/>
    </source>
</evidence>
<evidence type="ECO:0000256" key="5">
    <source>
        <dbReference type="ARBA" id="ARBA00009894"/>
    </source>
</evidence>
<evidence type="ECO:0000256" key="6">
    <source>
        <dbReference type="ARBA" id="ARBA00011881"/>
    </source>
</evidence>
<evidence type="ECO:0000256" key="10">
    <source>
        <dbReference type="ARBA" id="ARBA00022833"/>
    </source>
</evidence>
<comment type="subcellular location">
    <subcellularLocation>
        <location evidence="3 15">Cytoplasm</location>
    </subcellularLocation>
</comment>
<feature type="binding site" evidence="15">
    <location>
        <position position="115"/>
    </location>
    <ligand>
        <name>Zn(2+)</name>
        <dbReference type="ChEBI" id="CHEBI:29105"/>
    </ligand>
</feature>
<feature type="binding site" evidence="15">
    <location>
        <position position="226"/>
    </location>
    <ligand>
        <name>substrate</name>
    </ligand>
</feature>
<dbReference type="InterPro" id="IPR050099">
    <property type="entry name" value="SIS_GmhA/DiaA_subfam"/>
</dbReference>
<dbReference type="GO" id="GO:0097367">
    <property type="term" value="F:carbohydrate derivative binding"/>
    <property type="evidence" value="ECO:0007669"/>
    <property type="project" value="InterPro"/>
</dbReference>
<keyword evidence="12 15" id="KW-0119">Carbohydrate metabolism</keyword>
<keyword evidence="8 15" id="KW-0963">Cytoplasm</keyword>
<dbReference type="FunFam" id="3.40.50.10490:FF:000013">
    <property type="entry name" value="Phosphoheptose isomerase"/>
    <property type="match status" value="1"/>
</dbReference>
<dbReference type="Pfam" id="PF13580">
    <property type="entry name" value="SIS_2"/>
    <property type="match status" value="1"/>
</dbReference>
<protein>
    <recommendedName>
        <fullName evidence="13 15">Phosphoheptose isomerase</fullName>
        <ecNumber evidence="7 15">5.3.1.28</ecNumber>
    </recommendedName>
    <alternativeName>
        <fullName evidence="14 15">Sedoheptulose 7-phosphate isomerase</fullName>
    </alternativeName>
</protein>
<reference evidence="17 18" key="1">
    <citation type="submission" date="2013-10" db="EMBL/GenBank/DDBJ databases">
        <title>Draft genomes and the virulence plasmids of Sd1617 vaccine constructs: WRSd3 and WRSd5.</title>
        <authorList>
            <person name="Aksomboon Vongsawan A."/>
            <person name="Venkatesan M.M."/>
            <person name="Vaisvil B."/>
            <person name="Emel G."/>
            <person name="Kepatral V."/>
            <person name="Sethabutr O."/>
            <person name="Serichantalergs O."/>
            <person name="Mason C."/>
        </authorList>
    </citation>
    <scope>NUCLEOTIDE SEQUENCE [LARGE SCALE GENOMIC DNA]</scope>
    <source>
        <strain evidence="17 18">WRSd3</strain>
    </source>
</reference>
<evidence type="ECO:0000256" key="7">
    <source>
        <dbReference type="ARBA" id="ARBA00012580"/>
    </source>
</evidence>
<feature type="binding site" evidence="15">
    <location>
        <position position="119"/>
    </location>
    <ligand>
        <name>Zn(2+)</name>
        <dbReference type="ChEBI" id="CHEBI:29105"/>
    </ligand>
</feature>
<evidence type="ECO:0000256" key="1">
    <source>
        <dbReference type="ARBA" id="ARBA00000348"/>
    </source>
</evidence>
<evidence type="ECO:0000256" key="2">
    <source>
        <dbReference type="ARBA" id="ARBA00003172"/>
    </source>
</evidence>
<gene>
    <name evidence="15" type="primary">gmhA</name>
    <name evidence="17" type="ORF">WRSd3_02270</name>
</gene>
<dbReference type="GO" id="GO:0008270">
    <property type="term" value="F:zinc ion binding"/>
    <property type="evidence" value="ECO:0007669"/>
    <property type="project" value="UniProtKB-UniRule"/>
</dbReference>
<dbReference type="AlphaFoldDB" id="A0A090NXC0"/>
<evidence type="ECO:0000256" key="11">
    <source>
        <dbReference type="ARBA" id="ARBA00023235"/>
    </source>
</evidence>
<feature type="binding site" evidence="15">
    <location>
        <begin position="173"/>
        <end position="175"/>
    </location>
    <ligand>
        <name>substrate</name>
    </ligand>
</feature>
<evidence type="ECO:0000256" key="12">
    <source>
        <dbReference type="ARBA" id="ARBA00023277"/>
    </source>
</evidence>
<evidence type="ECO:0000256" key="4">
    <source>
        <dbReference type="ARBA" id="ARBA00004713"/>
    </source>
</evidence>
<dbReference type="InterPro" id="IPR035461">
    <property type="entry name" value="GmhA/DiaA"/>
</dbReference>
<proteinExistence type="inferred from homology"/>
<evidence type="ECO:0000256" key="14">
    <source>
        <dbReference type="ARBA" id="ARBA00077444"/>
    </source>
</evidence>
<dbReference type="EMBL" id="AXUT01000180">
    <property type="protein sequence ID" value="ESU79248.1"/>
    <property type="molecule type" value="Genomic_DNA"/>
</dbReference>
<dbReference type="NCBIfam" id="NF001628">
    <property type="entry name" value="PRK00414.1"/>
    <property type="match status" value="1"/>
</dbReference>
<name>A0A090NXC0_SHIDY</name>
<keyword evidence="10 15" id="KW-0862">Zinc</keyword>
<evidence type="ECO:0000256" key="8">
    <source>
        <dbReference type="ARBA" id="ARBA00022490"/>
    </source>
</evidence>
<dbReference type="PANTHER" id="PTHR30390:SF7">
    <property type="entry name" value="PHOSPHOHEPTOSE ISOMERASE"/>
    <property type="match status" value="1"/>
</dbReference>
<dbReference type="UniPathway" id="UPA00041">
    <property type="reaction ID" value="UER00436"/>
</dbReference>
<organism evidence="17 18">
    <name type="scientific">Shigella dysenteriae WRSd3</name>
    <dbReference type="NCBI Taxonomy" id="1401327"/>
    <lineage>
        <taxon>Bacteria</taxon>
        <taxon>Pseudomonadati</taxon>
        <taxon>Pseudomonadota</taxon>
        <taxon>Gammaproteobacteria</taxon>
        <taxon>Enterobacterales</taxon>
        <taxon>Enterobacteriaceae</taxon>
        <taxon>Shigella</taxon>
    </lineage>
</organism>
<feature type="binding site" evidence="15">
    <location>
        <position position="178"/>
    </location>
    <ligand>
        <name>substrate</name>
    </ligand>
</feature>
<accession>A0A090NXC0</accession>
<comment type="catalytic activity">
    <reaction evidence="1 15">
        <text>2 D-sedoheptulose 7-phosphate = D-glycero-alpha-D-manno-heptose 7-phosphate + D-glycero-beta-D-manno-heptose 7-phosphate</text>
        <dbReference type="Rhea" id="RHEA:27489"/>
        <dbReference type="ChEBI" id="CHEBI:57483"/>
        <dbReference type="ChEBI" id="CHEBI:60203"/>
        <dbReference type="ChEBI" id="CHEBI:60204"/>
        <dbReference type="EC" id="5.3.1.28"/>
    </reaction>
</comment>
<comment type="function">
    <text evidence="2 15">Catalyzes the isomerization of sedoheptulose 7-phosphate in D-glycero-D-manno-heptose 7-phosphate.</text>
</comment>
<evidence type="ECO:0000259" key="16">
    <source>
        <dbReference type="PROSITE" id="PS51464"/>
    </source>
</evidence>
<dbReference type="GO" id="GO:0008968">
    <property type="term" value="F:D-sedoheptulose 7-phosphate isomerase activity"/>
    <property type="evidence" value="ECO:0007669"/>
    <property type="project" value="UniProtKB-UniRule"/>
</dbReference>
<dbReference type="GO" id="GO:2001061">
    <property type="term" value="P:D-glycero-D-manno-heptose 7-phosphate biosynthetic process"/>
    <property type="evidence" value="ECO:0007669"/>
    <property type="project" value="UniProtKB-UniPathway"/>
</dbReference>
<comment type="similarity">
    <text evidence="5 15">Belongs to the SIS family. GmhA subfamily.</text>
</comment>
<evidence type="ECO:0000313" key="18">
    <source>
        <dbReference type="Proteomes" id="UP000017944"/>
    </source>
</evidence>
<dbReference type="PATRIC" id="fig|1401327.3.peg.2101"/>
<dbReference type="PROSITE" id="PS51464">
    <property type="entry name" value="SIS"/>
    <property type="match status" value="1"/>
</dbReference>
<dbReference type="HAMAP" id="MF_00067">
    <property type="entry name" value="GmhA"/>
    <property type="match status" value="1"/>
</dbReference>
<keyword evidence="9 15" id="KW-0479">Metal-binding</keyword>
<feature type="binding site" evidence="15">
    <location>
        <position position="119"/>
    </location>
    <ligand>
        <name>substrate</name>
    </ligand>
</feature>
<feature type="binding site" evidence="15">
    <location>
        <position position="234"/>
    </location>
    <ligand>
        <name>Zn(2+)</name>
        <dbReference type="ChEBI" id="CHEBI:29105"/>
    </ligand>
</feature>
<evidence type="ECO:0000256" key="3">
    <source>
        <dbReference type="ARBA" id="ARBA00004496"/>
    </source>
</evidence>
<feature type="binding site" evidence="15">
    <location>
        <position position="226"/>
    </location>
    <ligand>
        <name>Zn(2+)</name>
        <dbReference type="ChEBI" id="CHEBI:29105"/>
    </ligand>
</feature>
<evidence type="ECO:0000313" key="17">
    <source>
        <dbReference type="EMBL" id="ESU79248.1"/>
    </source>
</evidence>
<comment type="pathway">
    <text evidence="4">Bacterial outer membrane biogenesis; LPS core biosynthesis.</text>
</comment>
<dbReference type="InterPro" id="IPR001347">
    <property type="entry name" value="SIS_dom"/>
</dbReference>
<sequence>MCLQYNYNKAHIVTVFIRTSGQKVLVIAPARTSRFWRYPVHCILSIIFMLKDILMYQDLIRNELNEAAETLANFLKDDANIHAIQRAAVLLADSFKAGGKVLSCGNGGSHCDAMHFAEELTGRYRENRPGYPAIAISDVSHISCVGNDFGFNDIFSRYVEAVGREGDVLLGISTSGNSANVIKAIAAAREKGMKVITLTGKDGGKMADTADIEIRVPHFGYADRIQEIHIKVIHILIQLIEKEMVK</sequence>
<dbReference type="InterPro" id="IPR004515">
    <property type="entry name" value="Phosphoheptose_Isoase"/>
</dbReference>
<comment type="miscellaneous">
    <text evidence="15">The reaction produces a racemic mixture of D-glycero-alpha-D-manno-heptose 7-phosphate and D-glycero-beta-D-manno-heptose 7-phosphate.</text>
</comment>
<dbReference type="UniPathway" id="UPA00958"/>
<feature type="binding site" evidence="15">
    <location>
        <begin position="147"/>
        <end position="148"/>
    </location>
    <ligand>
        <name>substrate</name>
    </ligand>
</feature>